<feature type="domain" description="HTH LytTR-type" evidence="1">
    <location>
        <begin position="44"/>
        <end position="144"/>
    </location>
</feature>
<accession>A0A1M6S8L3</accession>
<dbReference type="Proteomes" id="UP000184301">
    <property type="component" value="Unassembled WGS sequence"/>
</dbReference>
<keyword evidence="2" id="KW-0238">DNA-binding</keyword>
<organism evidence="2 3">
    <name type="scientific">Hespellia stercorisuis DSM 15480</name>
    <dbReference type="NCBI Taxonomy" id="1121950"/>
    <lineage>
        <taxon>Bacteria</taxon>
        <taxon>Bacillati</taxon>
        <taxon>Bacillota</taxon>
        <taxon>Clostridia</taxon>
        <taxon>Lachnospirales</taxon>
        <taxon>Lachnospiraceae</taxon>
        <taxon>Hespellia</taxon>
    </lineage>
</organism>
<dbReference type="RefSeq" id="WP_073111689.1">
    <property type="nucleotide sequence ID" value="NZ_FQZY01000047.1"/>
</dbReference>
<reference evidence="2 3" key="1">
    <citation type="submission" date="2016-11" db="EMBL/GenBank/DDBJ databases">
        <authorList>
            <person name="Jaros S."/>
            <person name="Januszkiewicz K."/>
            <person name="Wedrychowicz H."/>
        </authorList>
    </citation>
    <scope>NUCLEOTIDE SEQUENCE [LARGE SCALE GENOMIC DNA]</scope>
    <source>
        <strain evidence="2 3">DSM 15480</strain>
    </source>
</reference>
<protein>
    <submittedName>
        <fullName evidence="2">LytTr DNA-binding domain-containing protein</fullName>
    </submittedName>
</protein>
<dbReference type="Pfam" id="PF04397">
    <property type="entry name" value="LytTR"/>
    <property type="match status" value="1"/>
</dbReference>
<dbReference type="PROSITE" id="PS50930">
    <property type="entry name" value="HTH_LYTTR"/>
    <property type="match status" value="1"/>
</dbReference>
<dbReference type="InterPro" id="IPR007492">
    <property type="entry name" value="LytTR_DNA-bd_dom"/>
</dbReference>
<dbReference type="AlphaFoldDB" id="A0A1M6S8L3"/>
<dbReference type="SMART" id="SM00850">
    <property type="entry name" value="LytTR"/>
    <property type="match status" value="1"/>
</dbReference>
<proteinExistence type="predicted"/>
<dbReference type="OrthoDB" id="9779387at2"/>
<dbReference type="GO" id="GO:0000156">
    <property type="term" value="F:phosphorelay response regulator activity"/>
    <property type="evidence" value="ECO:0007669"/>
    <property type="project" value="InterPro"/>
</dbReference>
<dbReference type="Gene3D" id="2.40.50.1020">
    <property type="entry name" value="LytTr DNA-binding domain"/>
    <property type="match status" value="1"/>
</dbReference>
<gene>
    <name evidence="2" type="ORF">SAMN02745243_02882</name>
</gene>
<keyword evidence="3" id="KW-1185">Reference proteome</keyword>
<dbReference type="PANTHER" id="PTHR37299:SF1">
    <property type="entry name" value="STAGE 0 SPORULATION PROTEIN A HOMOLOG"/>
    <property type="match status" value="1"/>
</dbReference>
<dbReference type="InterPro" id="IPR046947">
    <property type="entry name" value="LytR-like"/>
</dbReference>
<evidence type="ECO:0000313" key="2">
    <source>
        <dbReference type="EMBL" id="SHK41040.1"/>
    </source>
</evidence>
<dbReference type="STRING" id="1121950.SAMN02745243_02882"/>
<dbReference type="GO" id="GO:0003677">
    <property type="term" value="F:DNA binding"/>
    <property type="evidence" value="ECO:0007669"/>
    <property type="project" value="UniProtKB-KW"/>
</dbReference>
<evidence type="ECO:0000313" key="3">
    <source>
        <dbReference type="Proteomes" id="UP000184301"/>
    </source>
</evidence>
<dbReference type="EMBL" id="FQZY01000047">
    <property type="protein sequence ID" value="SHK41040.1"/>
    <property type="molecule type" value="Genomic_DNA"/>
</dbReference>
<sequence>MFYFPELFELNLTYYFLLERTEELLPKALEIVRKNLRIMERQYLVCNSRYQKVKIFFENVIYIEHNNHVSVVYTNEECYHIRRSLNELETEFALYPSLLRCHVSYIVNMTYVMTADRKTFRLKNGRTIPISRSYSGKVRQVLEERNGGQNMILGHQKD</sequence>
<evidence type="ECO:0000259" key="1">
    <source>
        <dbReference type="PROSITE" id="PS50930"/>
    </source>
</evidence>
<dbReference type="PANTHER" id="PTHR37299">
    <property type="entry name" value="TRANSCRIPTIONAL REGULATOR-RELATED"/>
    <property type="match status" value="1"/>
</dbReference>
<name>A0A1M6S8L3_9FIRM</name>